<comment type="similarity">
    <text evidence="2">Belongs to the peptidase C13 family.</text>
</comment>
<dbReference type="FunFam" id="3.40.50.1460:FF:000021">
    <property type="entry name" value="GPI-anchor transamidase"/>
    <property type="match status" value="1"/>
</dbReference>
<dbReference type="PANTHER" id="PTHR48067">
    <property type="entry name" value="GPI-ANCHOR TRANSAMIDASE"/>
    <property type="match status" value="1"/>
</dbReference>
<keyword evidence="5" id="KW-0812">Transmembrane</keyword>
<comment type="pathway">
    <text evidence="1">Glycolipid biosynthesis; glycosylphosphatidylinositol-anchor biosynthesis.</text>
</comment>
<keyword evidence="4" id="KW-0732">Signal</keyword>
<dbReference type="FunCoup" id="D7FTP3">
    <property type="interactions" value="194"/>
</dbReference>
<reference evidence="6 7" key="1">
    <citation type="journal article" date="2010" name="Nature">
        <title>The Ectocarpus genome and the independent evolution of multicellularity in brown algae.</title>
        <authorList>
            <person name="Cock J.M."/>
            <person name="Sterck L."/>
            <person name="Rouze P."/>
            <person name="Scornet D."/>
            <person name="Allen A.E."/>
            <person name="Amoutzias G."/>
            <person name="Anthouard V."/>
            <person name="Artiguenave F."/>
            <person name="Aury J.M."/>
            <person name="Badger J.H."/>
            <person name="Beszteri B."/>
            <person name="Billiau K."/>
            <person name="Bonnet E."/>
            <person name="Bothwell J.H."/>
            <person name="Bowler C."/>
            <person name="Boyen C."/>
            <person name="Brownlee C."/>
            <person name="Carrano C.J."/>
            <person name="Charrier B."/>
            <person name="Cho G.Y."/>
            <person name="Coelho S.M."/>
            <person name="Collen J."/>
            <person name="Corre E."/>
            <person name="Da Silva C."/>
            <person name="Delage L."/>
            <person name="Delaroque N."/>
            <person name="Dittami S.M."/>
            <person name="Doulbeau S."/>
            <person name="Elias M."/>
            <person name="Farnham G."/>
            <person name="Gachon C.M."/>
            <person name="Gschloessl B."/>
            <person name="Heesch S."/>
            <person name="Jabbari K."/>
            <person name="Jubin C."/>
            <person name="Kawai H."/>
            <person name="Kimura K."/>
            <person name="Kloareg B."/>
            <person name="Kupper F.C."/>
            <person name="Lang D."/>
            <person name="Le Bail A."/>
            <person name="Leblanc C."/>
            <person name="Lerouge P."/>
            <person name="Lohr M."/>
            <person name="Lopez P.J."/>
            <person name="Martens C."/>
            <person name="Maumus F."/>
            <person name="Michel G."/>
            <person name="Miranda-Saavedra D."/>
            <person name="Morales J."/>
            <person name="Moreau H."/>
            <person name="Motomura T."/>
            <person name="Nagasato C."/>
            <person name="Napoli C.A."/>
            <person name="Nelson D.R."/>
            <person name="Nyvall-Collen P."/>
            <person name="Peters A.F."/>
            <person name="Pommier C."/>
            <person name="Potin P."/>
            <person name="Poulain J."/>
            <person name="Quesneville H."/>
            <person name="Read B."/>
            <person name="Rensing S.A."/>
            <person name="Ritter A."/>
            <person name="Rousvoal S."/>
            <person name="Samanta M."/>
            <person name="Samson G."/>
            <person name="Schroeder D.C."/>
            <person name="Segurens B."/>
            <person name="Strittmatter M."/>
            <person name="Tonon T."/>
            <person name="Tregear J.W."/>
            <person name="Valentin K."/>
            <person name="von Dassow P."/>
            <person name="Yamagishi T."/>
            <person name="Van de Peer Y."/>
            <person name="Wincker P."/>
        </authorList>
    </citation>
    <scope>NUCLEOTIDE SEQUENCE [LARGE SCALE GENOMIC DNA]</scope>
    <source>
        <strain evidence="7">Ec32 / CCAP1310/4</strain>
    </source>
</reference>
<keyword evidence="5" id="KW-1133">Transmembrane helix</keyword>
<dbReference type="EMBL" id="FN649760">
    <property type="protein sequence ID" value="CBJ49252.1"/>
    <property type="molecule type" value="Genomic_DNA"/>
</dbReference>
<dbReference type="PRINTS" id="PR00776">
    <property type="entry name" value="HEMOGLOBNASE"/>
</dbReference>
<dbReference type="Pfam" id="PF01650">
    <property type="entry name" value="Peptidase_C13"/>
    <property type="match status" value="1"/>
</dbReference>
<dbReference type="Proteomes" id="UP000002630">
    <property type="component" value="Unassembled WGS sequence"/>
</dbReference>
<evidence type="ECO:0000256" key="2">
    <source>
        <dbReference type="ARBA" id="ARBA00009941"/>
    </source>
</evidence>
<keyword evidence="3" id="KW-0337">GPI-anchor biosynthesis</keyword>
<dbReference type="MEROPS" id="C13.005"/>
<dbReference type="Gene3D" id="3.40.50.1460">
    <property type="match status" value="1"/>
</dbReference>
<dbReference type="eggNOG" id="KOG1349">
    <property type="taxonomic scope" value="Eukaryota"/>
</dbReference>
<dbReference type="GO" id="GO:0042765">
    <property type="term" value="C:GPI-anchor transamidase complex"/>
    <property type="evidence" value="ECO:0007669"/>
    <property type="project" value="InterPro"/>
</dbReference>
<proteinExistence type="inferred from homology"/>
<protein>
    <submittedName>
        <fullName evidence="6">GPI-anchor transamidase</fullName>
    </submittedName>
</protein>
<dbReference type="InParanoid" id="D7FTP3"/>
<dbReference type="GO" id="GO:0006508">
    <property type="term" value="P:proteolysis"/>
    <property type="evidence" value="ECO:0007669"/>
    <property type="project" value="InterPro"/>
</dbReference>
<sequence>MKKRAGSGVSLLVVRSAEVRKTYRAWFLSISLAVLLLCSVPLFSAVGVTASTAAGAKGASSRHNNNWAVLVCTSRFWFNYRHVANTLSVYHTVRRLGIPDSNIVLMLADDMPCNARNPFPGGVYNSKDHELNLYEGDVEVDYRGEEVSVESFLRLLTGRTLPGTPPSKTLATDEHSNVLIYMNGHGGDQFLKFHDMEEVSSHDLGGALREMELKKRYHRVLFMVDTCQAMTLFEEIDSKDVICIGSSVRGENSYARGSDATIGLSLMDRFTSAMLDFFQAAITKGEDVTANRVRGFSSGNSAPLNLRNDVTLGALMHSMRPKSLLSSPTVELKGWTGPPLNMDGVGFAPAVATLRARTR</sequence>
<name>D7FTP3_ECTSI</name>
<keyword evidence="5" id="KW-0472">Membrane</keyword>
<dbReference type="InterPro" id="IPR028361">
    <property type="entry name" value="GPI_transamidase"/>
</dbReference>
<gene>
    <name evidence="6" type="ORF">Esi_0253_0022</name>
</gene>
<organism evidence="6 7">
    <name type="scientific">Ectocarpus siliculosus</name>
    <name type="common">Brown alga</name>
    <name type="synonym">Conferva siliculosa</name>
    <dbReference type="NCBI Taxonomy" id="2880"/>
    <lineage>
        <taxon>Eukaryota</taxon>
        <taxon>Sar</taxon>
        <taxon>Stramenopiles</taxon>
        <taxon>Ochrophyta</taxon>
        <taxon>PX clade</taxon>
        <taxon>Phaeophyceae</taxon>
        <taxon>Ectocarpales</taxon>
        <taxon>Ectocarpaceae</taxon>
        <taxon>Ectocarpus</taxon>
    </lineage>
</organism>
<dbReference type="PANTHER" id="PTHR48067:SF1">
    <property type="entry name" value="GPI-ANCHOR TRANSAMIDASE"/>
    <property type="match status" value="1"/>
</dbReference>
<evidence type="ECO:0000313" key="6">
    <source>
        <dbReference type="EMBL" id="CBJ49252.1"/>
    </source>
</evidence>
<dbReference type="AlphaFoldDB" id="D7FTP3"/>
<evidence type="ECO:0000313" key="7">
    <source>
        <dbReference type="Proteomes" id="UP000002630"/>
    </source>
</evidence>
<dbReference type="GO" id="GO:0006506">
    <property type="term" value="P:GPI anchor biosynthetic process"/>
    <property type="evidence" value="ECO:0007669"/>
    <property type="project" value="UniProtKB-UniPathway"/>
</dbReference>
<dbReference type="GO" id="GO:0003923">
    <property type="term" value="F:GPI-anchor transamidase activity"/>
    <property type="evidence" value="ECO:0007669"/>
    <property type="project" value="InterPro"/>
</dbReference>
<keyword evidence="7" id="KW-1185">Reference proteome</keyword>
<dbReference type="STRING" id="2880.D7FTP3"/>
<evidence type="ECO:0000256" key="5">
    <source>
        <dbReference type="SAM" id="Phobius"/>
    </source>
</evidence>
<evidence type="ECO:0000256" key="4">
    <source>
        <dbReference type="ARBA" id="ARBA00022729"/>
    </source>
</evidence>
<dbReference type="UniPathway" id="UPA00196"/>
<dbReference type="InterPro" id="IPR001096">
    <property type="entry name" value="Peptidase_C13"/>
</dbReference>
<dbReference type="GO" id="GO:0016255">
    <property type="term" value="P:attachment of GPI anchor to protein"/>
    <property type="evidence" value="ECO:0007669"/>
    <property type="project" value="InterPro"/>
</dbReference>
<accession>D7FTP3</accession>
<dbReference type="OrthoDB" id="192611at2759"/>
<feature type="transmembrane region" description="Helical" evidence="5">
    <location>
        <begin position="26"/>
        <end position="48"/>
    </location>
</feature>
<evidence type="ECO:0000256" key="3">
    <source>
        <dbReference type="ARBA" id="ARBA00022502"/>
    </source>
</evidence>
<evidence type="ECO:0000256" key="1">
    <source>
        <dbReference type="ARBA" id="ARBA00004687"/>
    </source>
</evidence>